<evidence type="ECO:0000256" key="1">
    <source>
        <dbReference type="SAM" id="MobiDB-lite"/>
    </source>
</evidence>
<dbReference type="Proteomes" id="UP001652625">
    <property type="component" value="Chromosome 03"/>
</dbReference>
<dbReference type="GeneID" id="136078781"/>
<protein>
    <submittedName>
        <fullName evidence="3">Uncharacterized protein LOC136078781</fullName>
    </submittedName>
</protein>
<name>A0ABM4BNI2_HYDVU</name>
<dbReference type="SUPFAM" id="SSF53098">
    <property type="entry name" value="Ribonuclease H-like"/>
    <property type="match status" value="1"/>
</dbReference>
<organism evidence="2 3">
    <name type="scientific">Hydra vulgaris</name>
    <name type="common">Hydra</name>
    <name type="synonym">Hydra attenuata</name>
    <dbReference type="NCBI Taxonomy" id="6087"/>
    <lineage>
        <taxon>Eukaryota</taxon>
        <taxon>Metazoa</taxon>
        <taxon>Cnidaria</taxon>
        <taxon>Hydrozoa</taxon>
        <taxon>Hydroidolina</taxon>
        <taxon>Anthoathecata</taxon>
        <taxon>Aplanulata</taxon>
        <taxon>Hydridae</taxon>
        <taxon>Hydra</taxon>
    </lineage>
</organism>
<dbReference type="RefSeq" id="XP_065650658.1">
    <property type="nucleotide sequence ID" value="XM_065794586.1"/>
</dbReference>
<dbReference type="PANTHER" id="PTHR45749:SF35">
    <property type="entry name" value="AC-LIKE TRANSPOSASE-RELATED"/>
    <property type="match status" value="1"/>
</dbReference>
<dbReference type="InterPro" id="IPR012337">
    <property type="entry name" value="RNaseH-like_sf"/>
</dbReference>
<sequence length="213" mass="24443">MSLSIGNLRGQGYDSGRSMKGKNKGVQRRILDVYPRELFILCCAHTLNLNFNDAVKCCLEATAFIDLMQRVCVFFSASTRRWEVLTRHVSNLTVKLLSKTRWESQIDALKPLHYQLGDIYDALAKLANDTNITGASGNSTQVVARFIAKAISSFNLKILALFEPESTRIRRMNKQFTYEGDDKPIQNLKEKFLINFYFAILDTEIRSEIRRYD</sequence>
<evidence type="ECO:0000313" key="3">
    <source>
        <dbReference type="RefSeq" id="XP_065650658.1"/>
    </source>
</evidence>
<feature type="region of interest" description="Disordered" evidence="1">
    <location>
        <begin position="1"/>
        <end position="21"/>
    </location>
</feature>
<dbReference type="PANTHER" id="PTHR45749">
    <property type="match status" value="1"/>
</dbReference>
<evidence type="ECO:0000313" key="2">
    <source>
        <dbReference type="Proteomes" id="UP001652625"/>
    </source>
</evidence>
<gene>
    <name evidence="3" type="primary">LOC136078781</name>
</gene>
<proteinExistence type="predicted"/>
<reference evidence="3" key="1">
    <citation type="submission" date="2025-08" db="UniProtKB">
        <authorList>
            <consortium name="RefSeq"/>
        </authorList>
    </citation>
    <scope>IDENTIFICATION</scope>
</reference>
<keyword evidence="2" id="KW-1185">Reference proteome</keyword>
<accession>A0ABM4BNI2</accession>